<dbReference type="EMBL" id="UYYA01004135">
    <property type="protein sequence ID" value="VDM59850.1"/>
    <property type="molecule type" value="Genomic_DNA"/>
</dbReference>
<dbReference type="OrthoDB" id="21214at2759"/>
<organism evidence="5">
    <name type="scientific">Angiostrongylus costaricensis</name>
    <name type="common">Nematode worm</name>
    <dbReference type="NCBI Taxonomy" id="334426"/>
    <lineage>
        <taxon>Eukaryota</taxon>
        <taxon>Metazoa</taxon>
        <taxon>Ecdysozoa</taxon>
        <taxon>Nematoda</taxon>
        <taxon>Chromadorea</taxon>
        <taxon>Rhabditida</taxon>
        <taxon>Rhabditina</taxon>
        <taxon>Rhabditomorpha</taxon>
        <taxon>Strongyloidea</taxon>
        <taxon>Metastrongylidae</taxon>
        <taxon>Angiostrongylus</taxon>
    </lineage>
</organism>
<evidence type="ECO:0000313" key="4">
    <source>
        <dbReference type="Proteomes" id="UP000267027"/>
    </source>
</evidence>
<feature type="coiled-coil region" evidence="1">
    <location>
        <begin position="20"/>
        <end position="47"/>
    </location>
</feature>
<dbReference type="AlphaFoldDB" id="A0A0R3PRU6"/>
<evidence type="ECO:0000256" key="2">
    <source>
        <dbReference type="SAM" id="MobiDB-lite"/>
    </source>
</evidence>
<keyword evidence="4" id="KW-1185">Reference proteome</keyword>
<proteinExistence type="predicted"/>
<feature type="region of interest" description="Disordered" evidence="2">
    <location>
        <begin position="75"/>
        <end position="111"/>
    </location>
</feature>
<evidence type="ECO:0000256" key="1">
    <source>
        <dbReference type="SAM" id="Coils"/>
    </source>
</evidence>
<evidence type="ECO:0000313" key="5">
    <source>
        <dbReference type="WBParaSite" id="ACOC_0000826401-mRNA-1"/>
    </source>
</evidence>
<sequence>MKQNFYSNTAKMAREIYEFLEHEKKMNMDIQKRMEELRTENDLLRRILEFESGVDIQTIADHLKKSAALEVPLISTESDSETCSEHKSLVDRDEQSTPREQKTVVRSPILN</sequence>
<dbReference type="WBParaSite" id="ACOC_0000826401-mRNA-1">
    <property type="protein sequence ID" value="ACOC_0000826401-mRNA-1"/>
    <property type="gene ID" value="ACOC_0000826401"/>
</dbReference>
<reference evidence="3 4" key="2">
    <citation type="submission" date="2018-11" db="EMBL/GenBank/DDBJ databases">
        <authorList>
            <consortium name="Pathogen Informatics"/>
        </authorList>
    </citation>
    <scope>NUCLEOTIDE SEQUENCE [LARGE SCALE GENOMIC DNA]</scope>
    <source>
        <strain evidence="3 4">Costa Rica</strain>
    </source>
</reference>
<evidence type="ECO:0000313" key="3">
    <source>
        <dbReference type="EMBL" id="VDM59850.1"/>
    </source>
</evidence>
<accession>A0A0R3PRU6</accession>
<feature type="compositionally biased region" description="Basic and acidic residues" evidence="2">
    <location>
        <begin position="83"/>
        <end position="103"/>
    </location>
</feature>
<name>A0A0R3PRU6_ANGCS</name>
<protein>
    <submittedName>
        <fullName evidence="5">Transposase</fullName>
    </submittedName>
</protein>
<gene>
    <name evidence="3" type="ORF">ACOC_LOCUS8265</name>
</gene>
<dbReference type="Proteomes" id="UP000267027">
    <property type="component" value="Unassembled WGS sequence"/>
</dbReference>
<keyword evidence="1" id="KW-0175">Coiled coil</keyword>
<reference evidence="5" key="1">
    <citation type="submission" date="2017-02" db="UniProtKB">
        <authorList>
            <consortium name="WormBaseParasite"/>
        </authorList>
    </citation>
    <scope>IDENTIFICATION</scope>
</reference>